<reference evidence="6 7" key="1">
    <citation type="submission" date="2020-08" db="EMBL/GenBank/DDBJ databases">
        <title>Genomic Encyclopedia of Type Strains, Phase IV (KMG-IV): sequencing the most valuable type-strain genomes for metagenomic binning, comparative biology and taxonomic classification.</title>
        <authorList>
            <person name="Goeker M."/>
        </authorList>
    </citation>
    <scope>NUCLEOTIDE SEQUENCE [LARGE SCALE GENOMIC DNA]</scope>
    <source>
        <strain evidence="6 7">DSM 44197</strain>
    </source>
</reference>
<evidence type="ECO:0000256" key="2">
    <source>
        <dbReference type="ARBA" id="ARBA00022777"/>
    </source>
</evidence>
<keyword evidence="2 6" id="KW-0418">Kinase</keyword>
<keyword evidence="4" id="KW-0472">Membrane</keyword>
<gene>
    <name evidence="6" type="ORF">HNR61_005898</name>
</gene>
<feature type="transmembrane region" description="Helical" evidence="4">
    <location>
        <begin position="100"/>
        <end position="119"/>
    </location>
</feature>
<keyword evidence="7" id="KW-1185">Reference proteome</keyword>
<evidence type="ECO:0000256" key="3">
    <source>
        <dbReference type="ARBA" id="ARBA00023012"/>
    </source>
</evidence>
<evidence type="ECO:0000256" key="4">
    <source>
        <dbReference type="SAM" id="Phobius"/>
    </source>
</evidence>
<feature type="transmembrane region" description="Helical" evidence="4">
    <location>
        <begin position="70"/>
        <end position="94"/>
    </location>
</feature>
<dbReference type="GO" id="GO:0016020">
    <property type="term" value="C:membrane"/>
    <property type="evidence" value="ECO:0007669"/>
    <property type="project" value="InterPro"/>
</dbReference>
<keyword evidence="4" id="KW-1133">Transmembrane helix</keyword>
<evidence type="ECO:0000313" key="7">
    <source>
        <dbReference type="Proteomes" id="UP000572680"/>
    </source>
</evidence>
<dbReference type="EMBL" id="JACJIA010000008">
    <property type="protein sequence ID" value="MBA8954244.1"/>
    <property type="molecule type" value="Genomic_DNA"/>
</dbReference>
<dbReference type="Gene3D" id="1.20.5.1930">
    <property type="match status" value="1"/>
</dbReference>
<keyword evidence="4" id="KW-0812">Transmembrane</keyword>
<feature type="transmembrane region" description="Helical" evidence="4">
    <location>
        <begin position="428"/>
        <end position="453"/>
    </location>
</feature>
<dbReference type="AlphaFoldDB" id="A0A7W3LTX8"/>
<comment type="caution">
    <text evidence="6">The sequence shown here is derived from an EMBL/GenBank/DDBJ whole genome shotgun (WGS) entry which is preliminary data.</text>
</comment>
<dbReference type="InterPro" id="IPR036890">
    <property type="entry name" value="HATPase_C_sf"/>
</dbReference>
<dbReference type="Gene3D" id="3.30.565.10">
    <property type="entry name" value="Histidine kinase-like ATPase, C-terminal domain"/>
    <property type="match status" value="2"/>
</dbReference>
<feature type="transmembrane region" description="Helical" evidence="4">
    <location>
        <begin position="348"/>
        <end position="366"/>
    </location>
</feature>
<name>A0A7W3LTX8_ACTNM</name>
<sequence length="685" mass="69359">MIPLDGPRTARTIAVAALSAFVGVYVVGALGRPGAVALVPLELVVLAALLPHVVPGLARFRRWWLPVAQTGAAAVAVAGFGGPVGLLGVAAGALLLGSRWWASALVVAAGVGVAAERAASVAGALDAAGTVVLAALATYGLCALTERVEAAGAARLTRALTAVREERLRVAALLEASIGRALEALARPGDAAAALPVARSALSAAREAAADLRSLSLAPEIATARSLLAAAGVEVAVDVRHAEPLGQAGALLATVLREAVTDVVRLGTARRCVIETDEQGGLLTLRVVSDGVPTAARGAEALEDVRRRLAAAGGRLDTGLDAGGRFRVAASVQVTAVPRPRPSAERRMSLALLGVVLAGLSLRGLLQVPPSRLWIAVPALVVVCGAQFLWTRPRVRHWRWFLGAQAVLSYLPMPWLGGTWAPVPGFLLGSLLVLFGAAAWPVAVLVVASVGVLAPVLGADTATTANAVVSALVTGLIVYGMASLARLSDELRAAGADLARSAVVSERLRAARDLHDLLGQSLTAILLKAELARRLPPDRAGAELADIAAMAERARADMATVAGEAPRLELAKEVETARSILAAAGIEVTVTVAGAPPAEAEPVLAVVLREAVTNVLRHSAATRCAVEVSAAGLTVRNDGVSGAVTPPGSGLGNLATRLSAVDAALTAGPAGDGAFVLTAALRPAP</sequence>
<evidence type="ECO:0000313" key="6">
    <source>
        <dbReference type="EMBL" id="MBA8954244.1"/>
    </source>
</evidence>
<dbReference type="GO" id="GO:0046983">
    <property type="term" value="F:protein dimerization activity"/>
    <property type="evidence" value="ECO:0007669"/>
    <property type="project" value="InterPro"/>
</dbReference>
<accession>A0A7W3LTX8</accession>
<dbReference type="PANTHER" id="PTHR24421:SF63">
    <property type="entry name" value="SENSOR HISTIDINE KINASE DESK"/>
    <property type="match status" value="1"/>
</dbReference>
<protein>
    <submittedName>
        <fullName evidence="6">Signal transduction histidine kinase</fullName>
    </submittedName>
</protein>
<keyword evidence="1" id="KW-0808">Transferase</keyword>
<dbReference type="CDD" id="cd16917">
    <property type="entry name" value="HATPase_UhpB-NarQ-NarX-like"/>
    <property type="match status" value="1"/>
</dbReference>
<feature type="transmembrane region" description="Helical" evidence="4">
    <location>
        <begin position="398"/>
        <end position="416"/>
    </location>
</feature>
<feature type="domain" description="Signal transduction histidine kinase subgroup 3 dimerisation and phosphoacceptor" evidence="5">
    <location>
        <begin position="506"/>
        <end position="558"/>
    </location>
</feature>
<feature type="transmembrane region" description="Helical" evidence="4">
    <location>
        <begin position="12"/>
        <end position="31"/>
    </location>
</feature>
<keyword evidence="3" id="KW-0902">Two-component regulatory system</keyword>
<dbReference type="Pfam" id="PF07730">
    <property type="entry name" value="HisKA_3"/>
    <property type="match status" value="1"/>
</dbReference>
<dbReference type="RefSeq" id="WP_220509907.1">
    <property type="nucleotide sequence ID" value="NZ_BAAALP010000062.1"/>
</dbReference>
<proteinExistence type="predicted"/>
<dbReference type="Proteomes" id="UP000572680">
    <property type="component" value="Unassembled WGS sequence"/>
</dbReference>
<dbReference type="GO" id="GO:0000155">
    <property type="term" value="F:phosphorelay sensor kinase activity"/>
    <property type="evidence" value="ECO:0007669"/>
    <property type="project" value="InterPro"/>
</dbReference>
<organism evidence="6 7">
    <name type="scientific">Actinomadura namibiensis</name>
    <dbReference type="NCBI Taxonomy" id="182080"/>
    <lineage>
        <taxon>Bacteria</taxon>
        <taxon>Bacillati</taxon>
        <taxon>Actinomycetota</taxon>
        <taxon>Actinomycetes</taxon>
        <taxon>Streptosporangiales</taxon>
        <taxon>Thermomonosporaceae</taxon>
        <taxon>Actinomadura</taxon>
    </lineage>
</organism>
<feature type="transmembrane region" description="Helical" evidence="4">
    <location>
        <begin position="465"/>
        <end position="482"/>
    </location>
</feature>
<evidence type="ECO:0000259" key="5">
    <source>
        <dbReference type="Pfam" id="PF07730"/>
    </source>
</evidence>
<dbReference type="InterPro" id="IPR050482">
    <property type="entry name" value="Sensor_HK_TwoCompSys"/>
</dbReference>
<feature type="transmembrane region" description="Helical" evidence="4">
    <location>
        <begin position="372"/>
        <end position="391"/>
    </location>
</feature>
<evidence type="ECO:0000256" key="1">
    <source>
        <dbReference type="ARBA" id="ARBA00022679"/>
    </source>
</evidence>
<feature type="transmembrane region" description="Helical" evidence="4">
    <location>
        <begin position="37"/>
        <end position="58"/>
    </location>
</feature>
<dbReference type="PANTHER" id="PTHR24421">
    <property type="entry name" value="NITRATE/NITRITE SENSOR PROTEIN NARX-RELATED"/>
    <property type="match status" value="1"/>
</dbReference>
<dbReference type="InterPro" id="IPR011712">
    <property type="entry name" value="Sig_transdc_His_kin_sub3_dim/P"/>
</dbReference>